<evidence type="ECO:0000313" key="7">
    <source>
        <dbReference type="Proteomes" id="UP000761264"/>
    </source>
</evidence>
<dbReference type="InterPro" id="IPR023696">
    <property type="entry name" value="Ureohydrolase_dom_sf"/>
</dbReference>
<keyword evidence="4" id="KW-0464">Manganese</keyword>
<evidence type="ECO:0000256" key="5">
    <source>
        <dbReference type="RuleBase" id="RU003684"/>
    </source>
</evidence>
<protein>
    <submittedName>
        <fullName evidence="6">Agmatinase</fullName>
        <ecNumber evidence="6">3.5.3.11</ecNumber>
    </submittedName>
</protein>
<dbReference type="Proteomes" id="UP000761264">
    <property type="component" value="Unassembled WGS sequence"/>
</dbReference>
<dbReference type="InterPro" id="IPR005925">
    <property type="entry name" value="Agmatinase-rel"/>
</dbReference>
<dbReference type="PROSITE" id="PS51409">
    <property type="entry name" value="ARGINASE_2"/>
    <property type="match status" value="1"/>
</dbReference>
<keyword evidence="7" id="KW-1185">Reference proteome</keyword>
<evidence type="ECO:0000256" key="1">
    <source>
        <dbReference type="ARBA" id="ARBA00009227"/>
    </source>
</evidence>
<feature type="binding site" evidence="4">
    <location>
        <position position="185"/>
    </location>
    <ligand>
        <name>Mn(2+)</name>
        <dbReference type="ChEBI" id="CHEBI:29035"/>
        <label>1</label>
    </ligand>
</feature>
<dbReference type="PANTHER" id="PTHR11358">
    <property type="entry name" value="ARGINASE/AGMATINASE"/>
    <property type="match status" value="1"/>
</dbReference>
<dbReference type="NCBIfam" id="TIGR01230">
    <property type="entry name" value="agmatinase"/>
    <property type="match status" value="1"/>
</dbReference>
<dbReference type="Pfam" id="PF00491">
    <property type="entry name" value="Arginase"/>
    <property type="match status" value="1"/>
</dbReference>
<dbReference type="EMBL" id="JAAQPH010000051">
    <property type="protein sequence ID" value="NIA72513.1"/>
    <property type="molecule type" value="Genomic_DNA"/>
</dbReference>
<evidence type="ECO:0000256" key="2">
    <source>
        <dbReference type="ARBA" id="ARBA00022723"/>
    </source>
</evidence>
<dbReference type="PROSITE" id="PS01053">
    <property type="entry name" value="ARGINASE_1"/>
    <property type="match status" value="1"/>
</dbReference>
<dbReference type="AlphaFoldDB" id="A0A967F3E9"/>
<dbReference type="SUPFAM" id="SSF52768">
    <property type="entry name" value="Arginase/deacetylase"/>
    <property type="match status" value="1"/>
</dbReference>
<feature type="binding site" evidence="4">
    <location>
        <position position="187"/>
    </location>
    <ligand>
        <name>Mn(2+)</name>
        <dbReference type="ChEBI" id="CHEBI:29035"/>
        <label>1</label>
    </ligand>
</feature>
<feature type="binding site" evidence="4">
    <location>
        <position position="183"/>
    </location>
    <ligand>
        <name>Mn(2+)</name>
        <dbReference type="ChEBI" id="CHEBI:29035"/>
        <label>1</label>
    </ligand>
</feature>
<accession>A0A967F3E9</accession>
<dbReference type="GO" id="GO:0008783">
    <property type="term" value="F:agmatinase activity"/>
    <property type="evidence" value="ECO:0007669"/>
    <property type="project" value="UniProtKB-EC"/>
</dbReference>
<reference evidence="6" key="1">
    <citation type="submission" date="2020-03" db="EMBL/GenBank/DDBJ databases">
        <title>Genome of Pelagibius litoralis DSM 21314T.</title>
        <authorList>
            <person name="Wang G."/>
        </authorList>
    </citation>
    <scope>NUCLEOTIDE SEQUENCE</scope>
    <source>
        <strain evidence="6">DSM 21314</strain>
    </source>
</reference>
<name>A0A967F3E9_9PROT</name>
<comment type="caution">
    <text evidence="6">The sequence shown here is derived from an EMBL/GenBank/DDBJ whole genome shotgun (WGS) entry which is preliminary data.</text>
</comment>
<dbReference type="PIRSF" id="PIRSF036979">
    <property type="entry name" value="Arginase"/>
    <property type="match status" value="1"/>
</dbReference>
<keyword evidence="2 4" id="KW-0479">Metal-binding</keyword>
<dbReference type="GO" id="GO:0033389">
    <property type="term" value="P:putrescine biosynthetic process from arginine, via agmatine"/>
    <property type="evidence" value="ECO:0007669"/>
    <property type="project" value="TreeGrafter"/>
</dbReference>
<dbReference type="CDD" id="cd11592">
    <property type="entry name" value="Agmatinase_PAH"/>
    <property type="match status" value="1"/>
</dbReference>
<dbReference type="PANTHER" id="PTHR11358:SF26">
    <property type="entry name" value="GUANIDINO ACID HYDROLASE, MITOCHONDRIAL"/>
    <property type="match status" value="1"/>
</dbReference>
<dbReference type="InterPro" id="IPR020855">
    <property type="entry name" value="Ureohydrolase_Mn_BS"/>
</dbReference>
<gene>
    <name evidence="6" type="primary">speB</name>
    <name evidence="6" type="ORF">HBA54_28390</name>
</gene>
<organism evidence="6 7">
    <name type="scientific">Pelagibius litoralis</name>
    <dbReference type="NCBI Taxonomy" id="374515"/>
    <lineage>
        <taxon>Bacteria</taxon>
        <taxon>Pseudomonadati</taxon>
        <taxon>Pseudomonadota</taxon>
        <taxon>Alphaproteobacteria</taxon>
        <taxon>Rhodospirillales</taxon>
        <taxon>Rhodovibrionaceae</taxon>
        <taxon>Pelagibius</taxon>
    </lineage>
</organism>
<dbReference type="InterPro" id="IPR006035">
    <property type="entry name" value="Ureohydrolase"/>
</dbReference>
<dbReference type="RefSeq" id="WP_167232051.1">
    <property type="nucleotide sequence ID" value="NZ_JAAQPH010000051.1"/>
</dbReference>
<feature type="binding site" evidence="4">
    <location>
        <position position="274"/>
    </location>
    <ligand>
        <name>Mn(2+)</name>
        <dbReference type="ChEBI" id="CHEBI:29035"/>
        <label>1</label>
    </ligand>
</feature>
<evidence type="ECO:0000256" key="4">
    <source>
        <dbReference type="PIRSR" id="PIRSR036979-1"/>
    </source>
</evidence>
<sequence>MAWDQDKLAALREKYASGHGGDLFDPAYRKVADQIFDESGTRMAPYAGVSTLLDAPLRELNPEKPDFGDLQVGLIGVPMDLGVTNRPGARFGPRALRDIERIGPYNHVLACAPVYDLRVADLGDVPFNSRYRLEGSLDDIERYYEKVFAAGVVPLSVGGDHSITHPIMKAIGREQPVGMVHIDAHCDTGGSFDHTKFHHGGPFRNAVLDGVLDPSRTVQIGIRGSAEYLWEFSFDSGMTVIHAEEVPKLGIPAVIEKALEVVGDGPTYISFDIDGIDPAFAPGTGTPEVGGLTTREVLAILHGLKGVNLIGGDVVEVAPQYDTTTNTAQVGAQVLFEILSLMVFSPRFS</sequence>
<feature type="binding site" evidence="4">
    <location>
        <position position="272"/>
    </location>
    <ligand>
        <name>Mn(2+)</name>
        <dbReference type="ChEBI" id="CHEBI:29035"/>
        <label>1</label>
    </ligand>
</feature>
<evidence type="ECO:0000256" key="3">
    <source>
        <dbReference type="ARBA" id="ARBA00022801"/>
    </source>
</evidence>
<evidence type="ECO:0000313" key="6">
    <source>
        <dbReference type="EMBL" id="NIA72513.1"/>
    </source>
</evidence>
<proteinExistence type="inferred from homology"/>
<comment type="similarity">
    <text evidence="1">Belongs to the arginase family. Agmatinase subfamily.</text>
</comment>
<dbReference type="Gene3D" id="3.40.800.10">
    <property type="entry name" value="Ureohydrolase domain"/>
    <property type="match status" value="1"/>
</dbReference>
<comment type="cofactor">
    <cofactor evidence="4">
        <name>Mn(2+)</name>
        <dbReference type="ChEBI" id="CHEBI:29035"/>
    </cofactor>
    <text evidence="4">Binds 2 manganese ions per subunit.</text>
</comment>
<feature type="binding site" evidence="4">
    <location>
        <position position="161"/>
    </location>
    <ligand>
        <name>Mn(2+)</name>
        <dbReference type="ChEBI" id="CHEBI:29035"/>
        <label>1</label>
    </ligand>
</feature>
<dbReference type="GO" id="GO:0046872">
    <property type="term" value="F:metal ion binding"/>
    <property type="evidence" value="ECO:0007669"/>
    <property type="project" value="UniProtKB-KW"/>
</dbReference>
<dbReference type="EC" id="3.5.3.11" evidence="6"/>
<keyword evidence="3 5" id="KW-0378">Hydrolase</keyword>